<dbReference type="Pfam" id="PF02277">
    <property type="entry name" value="DBI_PRT"/>
    <property type="match status" value="1"/>
</dbReference>
<evidence type="ECO:0000256" key="7">
    <source>
        <dbReference type="ARBA" id="ARBA00022676"/>
    </source>
</evidence>
<organism evidence="12 13">
    <name type="scientific">Faecalicatena contorta</name>
    <dbReference type="NCBI Taxonomy" id="39482"/>
    <lineage>
        <taxon>Bacteria</taxon>
        <taxon>Bacillati</taxon>
        <taxon>Bacillota</taxon>
        <taxon>Clostridia</taxon>
        <taxon>Lachnospirales</taxon>
        <taxon>Lachnospiraceae</taxon>
        <taxon>Faecalicatena</taxon>
    </lineage>
</organism>
<evidence type="ECO:0000256" key="4">
    <source>
        <dbReference type="ARBA" id="ARBA00011991"/>
    </source>
</evidence>
<sequence>MTAEKEDMTLERLRVQIEPADEASAEAARRRWMSVAKPLFSLGKLEDAVIRIAGMKRSAQYELKKRGLVIMCADNGVVAEGVTQTGQEVTAIVADNFTKKAASVAIMSEVAGADLFPVDIGMVTDVPSVTRADRKVACGTKNLAKEPAMSREEAWQAVVTGIRIAGELKEQGYDILATGEMGIGNTTTSSAVAAVLLDRPVEEVTGKGAGLTSEGLERKISVIKEAIRRHRPDRDDALDVMAKVGGLDIAGLAGVYLGGALYHIPVVVDGFISAVAALCAARLVPASLDYMMPSHVSKEPAGQMLLDALGLAPFLTCDMCLGEGSGAVAVFPLLEMGLQVYLQMSTFEETNIEKYEILK</sequence>
<dbReference type="STRING" id="39482.ERS852491_04516"/>
<evidence type="ECO:0000256" key="6">
    <source>
        <dbReference type="ARBA" id="ARBA00022573"/>
    </source>
</evidence>
<dbReference type="GO" id="GO:0008939">
    <property type="term" value="F:nicotinate-nucleotide-dimethylbenzimidazole phosphoribosyltransferase activity"/>
    <property type="evidence" value="ECO:0007669"/>
    <property type="project" value="UniProtKB-UniRule"/>
</dbReference>
<evidence type="ECO:0000256" key="11">
    <source>
        <dbReference type="HAMAP-Rule" id="MF_00230"/>
    </source>
</evidence>
<keyword evidence="7 11" id="KW-0328">Glycosyltransferase</keyword>
<dbReference type="EC" id="2.4.2.21" evidence="4 11"/>
<name>A0A174L633_9FIRM</name>
<dbReference type="InterPro" id="IPR003200">
    <property type="entry name" value="Nict_dMeBzImd_PRibTrfase"/>
</dbReference>
<comment type="function">
    <text evidence="1 11">Catalyzes the synthesis of alpha-ribazole-5'-phosphate from nicotinate mononucleotide (NAMN) and 5,6-dimethylbenzimidazole (DMB).</text>
</comment>
<comment type="pathway">
    <text evidence="2 11">Nucleoside biosynthesis; alpha-ribazole biosynthesis; alpha-ribazole from 5,6-dimethylbenzimidazole: step 1/2.</text>
</comment>
<dbReference type="EMBL" id="CYZU01000065">
    <property type="protein sequence ID" value="CUP19583.1"/>
    <property type="molecule type" value="Genomic_DNA"/>
</dbReference>
<accession>A0A174L633</accession>
<protein>
    <recommendedName>
        <fullName evidence="5 11">Nicotinate-nucleotide--dimethylbenzimidazole phosphoribosyltransferase</fullName>
        <shortName evidence="11">NN:DBI PRT</shortName>
        <ecNumber evidence="4 11">2.4.2.21</ecNumber>
    </recommendedName>
    <alternativeName>
        <fullName evidence="9 11">N(1)-alpha-phosphoribosyltransferase</fullName>
    </alternativeName>
</protein>
<dbReference type="HAMAP" id="MF_00230">
    <property type="entry name" value="CobT"/>
    <property type="match status" value="1"/>
</dbReference>
<dbReference type="SUPFAM" id="SSF52733">
    <property type="entry name" value="Nicotinate mononucleotide:5,6-dimethylbenzimidazole phosphoribosyltransferase (CobT)"/>
    <property type="match status" value="1"/>
</dbReference>
<keyword evidence="8 11" id="KW-0808">Transferase</keyword>
<dbReference type="InterPro" id="IPR023195">
    <property type="entry name" value="Nict_dMeBzImd_PRibTrfase_N"/>
</dbReference>
<reference evidence="12 13" key="1">
    <citation type="submission" date="2015-09" db="EMBL/GenBank/DDBJ databases">
        <authorList>
            <consortium name="Pathogen Informatics"/>
        </authorList>
    </citation>
    <scope>NUCLEOTIDE SEQUENCE [LARGE SCALE GENOMIC DNA]</scope>
    <source>
        <strain evidence="12 13">2789STDY5834876</strain>
    </source>
</reference>
<evidence type="ECO:0000256" key="8">
    <source>
        <dbReference type="ARBA" id="ARBA00022679"/>
    </source>
</evidence>
<dbReference type="Gene3D" id="3.40.50.10210">
    <property type="match status" value="1"/>
</dbReference>
<dbReference type="GO" id="GO:0009236">
    <property type="term" value="P:cobalamin biosynthetic process"/>
    <property type="evidence" value="ECO:0007669"/>
    <property type="project" value="UniProtKB-UniRule"/>
</dbReference>
<evidence type="ECO:0000256" key="5">
    <source>
        <dbReference type="ARBA" id="ARBA00015486"/>
    </source>
</evidence>
<dbReference type="InterPro" id="IPR017846">
    <property type="entry name" value="Nict_dMeBzImd_PRibTrfase_bact"/>
</dbReference>
<dbReference type="FunFam" id="3.40.50.10210:FF:000001">
    <property type="entry name" value="Nicotinate-nucleotide--dimethylbenzimidazole phosphoribosyltransferase"/>
    <property type="match status" value="1"/>
</dbReference>
<dbReference type="Gene3D" id="1.10.1610.10">
    <property type="match status" value="1"/>
</dbReference>
<feature type="active site" description="Proton acceptor" evidence="11">
    <location>
        <position position="323"/>
    </location>
</feature>
<evidence type="ECO:0000256" key="2">
    <source>
        <dbReference type="ARBA" id="ARBA00005049"/>
    </source>
</evidence>
<dbReference type="AlphaFoldDB" id="A0A174L633"/>
<evidence type="ECO:0000313" key="13">
    <source>
        <dbReference type="Proteomes" id="UP000095544"/>
    </source>
</evidence>
<evidence type="ECO:0000256" key="3">
    <source>
        <dbReference type="ARBA" id="ARBA00007110"/>
    </source>
</evidence>
<dbReference type="PANTHER" id="PTHR43463">
    <property type="entry name" value="NICOTINATE-NUCLEOTIDE--DIMETHYLBENZIMIDAZOLE PHOSPHORIBOSYLTRANSFERASE"/>
    <property type="match status" value="1"/>
</dbReference>
<keyword evidence="6 11" id="KW-0169">Cobalamin biosynthesis</keyword>
<dbReference type="InterPro" id="IPR036087">
    <property type="entry name" value="Nict_dMeBzImd_PRibTrfase_sf"/>
</dbReference>
<dbReference type="NCBIfam" id="TIGR03160">
    <property type="entry name" value="cobT_DBIPRT"/>
    <property type="match status" value="1"/>
</dbReference>
<dbReference type="Proteomes" id="UP000095544">
    <property type="component" value="Unassembled WGS sequence"/>
</dbReference>
<evidence type="ECO:0000256" key="1">
    <source>
        <dbReference type="ARBA" id="ARBA00002197"/>
    </source>
</evidence>
<dbReference type="NCBIfam" id="NF000996">
    <property type="entry name" value="PRK00105.1"/>
    <property type="match status" value="1"/>
</dbReference>
<evidence type="ECO:0000256" key="9">
    <source>
        <dbReference type="ARBA" id="ARBA00030686"/>
    </source>
</evidence>
<evidence type="ECO:0000313" key="12">
    <source>
        <dbReference type="EMBL" id="CUP19583.1"/>
    </source>
</evidence>
<proteinExistence type="inferred from homology"/>
<dbReference type="UniPathway" id="UPA00061">
    <property type="reaction ID" value="UER00516"/>
</dbReference>
<dbReference type="PANTHER" id="PTHR43463:SF1">
    <property type="entry name" value="NICOTINATE-NUCLEOTIDE--DIMETHYLBENZIMIDAZOLE PHOSPHORIBOSYLTRANSFERASE"/>
    <property type="match status" value="1"/>
</dbReference>
<comment type="catalytic activity">
    <reaction evidence="10 11">
        <text>5,6-dimethylbenzimidazole + nicotinate beta-D-ribonucleotide = alpha-ribazole 5'-phosphate + nicotinate + H(+)</text>
        <dbReference type="Rhea" id="RHEA:11196"/>
        <dbReference type="ChEBI" id="CHEBI:15378"/>
        <dbReference type="ChEBI" id="CHEBI:15890"/>
        <dbReference type="ChEBI" id="CHEBI:32544"/>
        <dbReference type="ChEBI" id="CHEBI:57502"/>
        <dbReference type="ChEBI" id="CHEBI:57918"/>
        <dbReference type="EC" id="2.4.2.21"/>
    </reaction>
</comment>
<evidence type="ECO:0000256" key="10">
    <source>
        <dbReference type="ARBA" id="ARBA00047340"/>
    </source>
</evidence>
<dbReference type="CDD" id="cd02439">
    <property type="entry name" value="DMB-PRT_CobT"/>
    <property type="match status" value="1"/>
</dbReference>
<gene>
    <name evidence="11 12" type="primary">cobT</name>
    <name evidence="12" type="ORF">ERS852491_04516</name>
</gene>
<comment type="similarity">
    <text evidence="3 11">Belongs to the CobT family.</text>
</comment>